<dbReference type="PIRSF" id="PIRSF037420">
    <property type="entry name" value="PQQ_syn_pqqE"/>
    <property type="match status" value="1"/>
</dbReference>
<protein>
    <submittedName>
        <fullName evidence="8">Radical SAM domain protein</fullName>
    </submittedName>
</protein>
<evidence type="ECO:0000256" key="4">
    <source>
        <dbReference type="ARBA" id="ARBA00022723"/>
    </source>
</evidence>
<keyword evidence="9" id="KW-1185">Reference proteome</keyword>
<dbReference type="SFLD" id="SFLDS00029">
    <property type="entry name" value="Radical_SAM"/>
    <property type="match status" value="1"/>
</dbReference>
<dbReference type="GO" id="GO:0051539">
    <property type="term" value="F:4 iron, 4 sulfur cluster binding"/>
    <property type="evidence" value="ECO:0007669"/>
    <property type="project" value="UniProtKB-KW"/>
</dbReference>
<evidence type="ECO:0000313" key="9">
    <source>
        <dbReference type="Proteomes" id="UP000332487"/>
    </source>
</evidence>
<dbReference type="NCBIfam" id="TIGR04053">
    <property type="entry name" value="TIGR04053 family radical SAM/SPASM domain-containing protein"/>
    <property type="match status" value="1"/>
</dbReference>
<dbReference type="SFLD" id="SFLDG01067">
    <property type="entry name" value="SPASM/twitch_domain_containing"/>
    <property type="match status" value="1"/>
</dbReference>
<dbReference type="GO" id="GO:0003824">
    <property type="term" value="F:catalytic activity"/>
    <property type="evidence" value="ECO:0007669"/>
    <property type="project" value="InterPro"/>
</dbReference>
<keyword evidence="5" id="KW-0408">Iron</keyword>
<dbReference type="InterPro" id="IPR013785">
    <property type="entry name" value="Aldolase_TIM"/>
</dbReference>
<proteinExistence type="predicted"/>
<sequence>MAFENKPMLVFWELTKACPLCCIHCRADAIASPAEGQMDTKSGMNLINQIASFGNPPPIIVFTGGDPMMRADLGTLISYASSKGIKSAVAPAVSQNLDKKALYQLKEFGVSSISVSLDSSRAELHDSIRGVKGTYARTIDAIEYALEIGLGVQINTVVMKQNVLELPAIFQLIKSLGVQIWEVFFLIATGRGNSASDMDPEYYESVCNFLYDASQYGMLVRTVEAPFIRRIAVQRKEEGPYWTSKIYEAMRSELFLRCGVPKGKTSILQRGTLDGDGIIFVSHDGAVSPGGFLPVVLGNVKSSSIIDIYRGNKDLLSIRGRKFSGPCGECDYKYACGGSRARAFSYNKDMLGSDPACVFAAEMSHFKKPAGAMP</sequence>
<evidence type="ECO:0000256" key="6">
    <source>
        <dbReference type="ARBA" id="ARBA00023014"/>
    </source>
</evidence>
<name>C7DGA8_MICA2</name>
<evidence type="ECO:0000256" key="5">
    <source>
        <dbReference type="ARBA" id="ARBA00023004"/>
    </source>
</evidence>
<evidence type="ECO:0000256" key="3">
    <source>
        <dbReference type="ARBA" id="ARBA00022691"/>
    </source>
</evidence>
<accession>C7DGA8</accession>
<evidence type="ECO:0000313" key="8">
    <source>
        <dbReference type="EMBL" id="EET90436.1"/>
    </source>
</evidence>
<reference evidence="8 9" key="2">
    <citation type="journal article" date="2010" name="Proc. Natl. Acad. Sci. U.S.A.">
        <title>Enigmatic, ultrasmall, uncultivated Archaea.</title>
        <authorList>
            <person name="Baker B.J."/>
            <person name="Comolli L.R."/>
            <person name="Dick G.J."/>
            <person name="Hauser L.J."/>
            <person name="Hyatt D."/>
            <person name="Dill B.D."/>
            <person name="Land M.L."/>
            <person name="Verberkmoes N.C."/>
            <person name="Hettich R.L."/>
            <person name="Banfield J.F."/>
        </authorList>
    </citation>
    <scope>NUCLEOTIDE SEQUENCE [LARGE SCALE GENOMIC DNA]</scope>
    <source>
        <strain evidence="8">ARMAN-2</strain>
    </source>
</reference>
<keyword evidence="4" id="KW-0479">Metal-binding</keyword>
<dbReference type="Gene3D" id="3.20.20.70">
    <property type="entry name" value="Aldolase class I"/>
    <property type="match status" value="1"/>
</dbReference>
<dbReference type="SUPFAM" id="SSF102114">
    <property type="entry name" value="Radical SAM enzymes"/>
    <property type="match status" value="1"/>
</dbReference>
<keyword evidence="2" id="KW-0004">4Fe-4S</keyword>
<evidence type="ECO:0000259" key="7">
    <source>
        <dbReference type="PROSITE" id="PS51918"/>
    </source>
</evidence>
<dbReference type="InterPro" id="IPR050377">
    <property type="entry name" value="Radical_SAM_PqqE_MftC-like"/>
</dbReference>
<dbReference type="InterPro" id="IPR058240">
    <property type="entry name" value="rSAM_sf"/>
</dbReference>
<dbReference type="PANTHER" id="PTHR11228:SF34">
    <property type="entry name" value="TUNGSTEN-CONTAINING ALDEHYDE FERREDOXIN OXIDOREDUCTASE COFACTOR MODIFYING PROTEIN"/>
    <property type="match status" value="1"/>
</dbReference>
<dbReference type="CDD" id="cd01335">
    <property type="entry name" value="Radical_SAM"/>
    <property type="match status" value="1"/>
</dbReference>
<organism evidence="8 9">
    <name type="scientific">Candidatus Micrarchaeum acidiphilum ARMAN-2</name>
    <dbReference type="NCBI Taxonomy" id="425595"/>
    <lineage>
        <taxon>Archaea</taxon>
        <taxon>Candidatus Micrarchaeota</taxon>
        <taxon>Candidatus Micrarchaeia</taxon>
        <taxon>Candidatus Micrarchaeales</taxon>
        <taxon>Candidatus Micrarchaeaceae</taxon>
        <taxon>Candidatus Micrarchaeum</taxon>
    </lineage>
</organism>
<dbReference type="Proteomes" id="UP000332487">
    <property type="component" value="Unassembled WGS sequence"/>
</dbReference>
<dbReference type="GO" id="GO:0046872">
    <property type="term" value="F:metal ion binding"/>
    <property type="evidence" value="ECO:0007669"/>
    <property type="project" value="UniProtKB-KW"/>
</dbReference>
<gene>
    <name evidence="8" type="ORF">UNLARM2_0112</name>
</gene>
<dbReference type="EMBL" id="GG697237">
    <property type="protein sequence ID" value="EET90436.1"/>
    <property type="molecule type" value="Genomic_DNA"/>
</dbReference>
<dbReference type="PANTHER" id="PTHR11228">
    <property type="entry name" value="RADICAL SAM DOMAIN PROTEIN"/>
    <property type="match status" value="1"/>
</dbReference>
<reference evidence="8 9" key="1">
    <citation type="journal article" date="2009" name="Genome Biol.">
        <title>Community-wide analysis of microbial genome sequence signatures.</title>
        <authorList>
            <person name="Dick G.J."/>
            <person name="Andersson A.F."/>
            <person name="Baker B.J."/>
            <person name="Simmons S.L."/>
            <person name="Thomas B.C."/>
            <person name="Yelton A.P."/>
            <person name="Banfield J.F."/>
        </authorList>
    </citation>
    <scope>NUCLEOTIDE SEQUENCE [LARGE SCALE GENOMIC DNA]</scope>
    <source>
        <strain evidence="8">ARMAN-2</strain>
    </source>
</reference>
<dbReference type="SFLD" id="SFLDG01386">
    <property type="entry name" value="main_SPASM_domain-containing"/>
    <property type="match status" value="1"/>
</dbReference>
<evidence type="ECO:0000256" key="1">
    <source>
        <dbReference type="ARBA" id="ARBA00001966"/>
    </source>
</evidence>
<dbReference type="CDD" id="cd21123">
    <property type="entry name" value="SPASM_MftC-like"/>
    <property type="match status" value="1"/>
</dbReference>
<dbReference type="PROSITE" id="PS51918">
    <property type="entry name" value="RADICAL_SAM"/>
    <property type="match status" value="1"/>
</dbReference>
<evidence type="ECO:0000256" key="2">
    <source>
        <dbReference type="ARBA" id="ARBA00022485"/>
    </source>
</evidence>
<keyword evidence="6" id="KW-0411">Iron-sulfur</keyword>
<dbReference type="InterPro" id="IPR007197">
    <property type="entry name" value="rSAM"/>
</dbReference>
<comment type="cofactor">
    <cofactor evidence="1">
        <name>[4Fe-4S] cluster</name>
        <dbReference type="ChEBI" id="CHEBI:49883"/>
    </cofactor>
</comment>
<keyword evidence="3" id="KW-0949">S-adenosyl-L-methionine</keyword>
<dbReference type="InterPro" id="IPR017200">
    <property type="entry name" value="PqqE-like"/>
</dbReference>
<feature type="domain" description="Radical SAM core" evidence="7">
    <location>
        <begin position="4"/>
        <end position="229"/>
    </location>
</feature>
<dbReference type="Pfam" id="PF04055">
    <property type="entry name" value="Radical_SAM"/>
    <property type="match status" value="1"/>
</dbReference>
<dbReference type="AlphaFoldDB" id="C7DGA8"/>